<sequence>MKPSLMFSLLLVLSIFLYEAQGIRLQKLSIRASNNQEIITKSSSSNQDEEDGSAVATTLSSGINRKLMTKIISSSFTTTNDKNNDKDPNTVLKFTRELVEKEKSVSTAMVSSKHENTEVVSERYPDIIDITGMDYSPAKRKPPIHN</sequence>
<reference evidence="2" key="1">
    <citation type="journal article" date="2023" name="bioRxiv">
        <title>Improved chromosome-level genome assembly for marigold (Tagetes erecta).</title>
        <authorList>
            <person name="Jiang F."/>
            <person name="Yuan L."/>
            <person name="Wang S."/>
            <person name="Wang H."/>
            <person name="Xu D."/>
            <person name="Wang A."/>
            <person name="Fan W."/>
        </authorList>
    </citation>
    <scope>NUCLEOTIDE SEQUENCE</scope>
    <source>
        <strain evidence="2">WSJ</strain>
        <tissue evidence="2">Leaf</tissue>
    </source>
</reference>
<dbReference type="Pfam" id="PF21529">
    <property type="entry name" value="GLV1-2"/>
    <property type="match status" value="1"/>
</dbReference>
<feature type="chain" id="PRO_5041994082" evidence="1">
    <location>
        <begin position="23"/>
        <end position="146"/>
    </location>
</feature>
<evidence type="ECO:0000313" key="2">
    <source>
        <dbReference type="EMBL" id="KAK1418440.1"/>
    </source>
</evidence>
<dbReference type="PANTHER" id="PTHR33743">
    <property type="entry name" value="PROTEIN GOLVEN 6-RELATED"/>
    <property type="match status" value="1"/>
</dbReference>
<gene>
    <name evidence="2" type="ORF">QVD17_27585</name>
</gene>
<comment type="caution">
    <text evidence="2">The sequence shown here is derived from an EMBL/GenBank/DDBJ whole genome shotgun (WGS) entry which is preliminary data.</text>
</comment>
<keyword evidence="3" id="KW-1185">Reference proteome</keyword>
<organism evidence="2 3">
    <name type="scientific">Tagetes erecta</name>
    <name type="common">African marigold</name>
    <dbReference type="NCBI Taxonomy" id="13708"/>
    <lineage>
        <taxon>Eukaryota</taxon>
        <taxon>Viridiplantae</taxon>
        <taxon>Streptophyta</taxon>
        <taxon>Embryophyta</taxon>
        <taxon>Tracheophyta</taxon>
        <taxon>Spermatophyta</taxon>
        <taxon>Magnoliopsida</taxon>
        <taxon>eudicotyledons</taxon>
        <taxon>Gunneridae</taxon>
        <taxon>Pentapetalae</taxon>
        <taxon>asterids</taxon>
        <taxon>campanulids</taxon>
        <taxon>Asterales</taxon>
        <taxon>Asteraceae</taxon>
        <taxon>Asteroideae</taxon>
        <taxon>Heliantheae alliance</taxon>
        <taxon>Tageteae</taxon>
        <taxon>Tagetes</taxon>
    </lineage>
</organism>
<dbReference type="PANTHER" id="PTHR33743:SF19">
    <property type="entry name" value="PROTEIN GOLVEN 6"/>
    <property type="match status" value="1"/>
</dbReference>
<keyword evidence="1" id="KW-0732">Signal</keyword>
<name>A0AAD8NJL8_TARER</name>
<dbReference type="AlphaFoldDB" id="A0AAD8NJL8"/>
<dbReference type="Proteomes" id="UP001229421">
    <property type="component" value="Unassembled WGS sequence"/>
</dbReference>
<evidence type="ECO:0000256" key="1">
    <source>
        <dbReference type="SAM" id="SignalP"/>
    </source>
</evidence>
<evidence type="ECO:0000313" key="3">
    <source>
        <dbReference type="Proteomes" id="UP001229421"/>
    </source>
</evidence>
<feature type="signal peptide" evidence="1">
    <location>
        <begin position="1"/>
        <end position="22"/>
    </location>
</feature>
<accession>A0AAD8NJL8</accession>
<proteinExistence type="predicted"/>
<protein>
    <submittedName>
        <fullName evidence="2">Uncharacterized protein</fullName>
    </submittedName>
</protein>
<dbReference type="InterPro" id="IPR049306">
    <property type="entry name" value="GLV1-2"/>
</dbReference>
<dbReference type="EMBL" id="JAUHHV010000007">
    <property type="protein sequence ID" value="KAK1418440.1"/>
    <property type="molecule type" value="Genomic_DNA"/>
</dbReference>